<keyword evidence="8" id="KW-0810">Translation regulation</keyword>
<feature type="region of interest" description="Disordered" evidence="13">
    <location>
        <begin position="1108"/>
        <end position="1169"/>
    </location>
</feature>
<feature type="compositionally biased region" description="Polar residues" evidence="13">
    <location>
        <begin position="311"/>
        <end position="328"/>
    </location>
</feature>
<feature type="compositionally biased region" description="Basic and acidic residues" evidence="13">
    <location>
        <begin position="945"/>
        <end position="956"/>
    </location>
</feature>
<feature type="compositionally biased region" description="Polar residues" evidence="13">
    <location>
        <begin position="627"/>
        <end position="650"/>
    </location>
</feature>
<dbReference type="GO" id="GO:0003729">
    <property type="term" value="F:mRNA binding"/>
    <property type="evidence" value="ECO:0007669"/>
    <property type="project" value="InterPro"/>
</dbReference>
<dbReference type="STRING" id="35722.A0A0B7NEP2"/>
<feature type="compositionally biased region" description="Polar residues" evidence="13">
    <location>
        <begin position="551"/>
        <end position="562"/>
    </location>
</feature>
<feature type="region of interest" description="Disordered" evidence="13">
    <location>
        <begin position="749"/>
        <end position="889"/>
    </location>
</feature>
<keyword evidence="5" id="KW-0963">Cytoplasm</keyword>
<evidence type="ECO:0000313" key="16">
    <source>
        <dbReference type="Proteomes" id="UP000054107"/>
    </source>
</evidence>
<comment type="subcellular location">
    <subcellularLocation>
        <location evidence="2">Cytoplasm</location>
    </subcellularLocation>
    <subcellularLocation>
        <location evidence="1">Nucleus</location>
    </subcellularLocation>
</comment>
<reference evidence="15 16" key="1">
    <citation type="submission" date="2014-09" db="EMBL/GenBank/DDBJ databases">
        <authorList>
            <person name="Ellenberger Sabrina"/>
        </authorList>
    </citation>
    <scope>NUCLEOTIDE SEQUENCE [LARGE SCALE GENOMIC DNA]</scope>
    <source>
        <strain evidence="15 16">CBS 412.66</strain>
    </source>
</reference>
<organism evidence="15 16">
    <name type="scientific">Parasitella parasitica</name>
    <dbReference type="NCBI Taxonomy" id="35722"/>
    <lineage>
        <taxon>Eukaryota</taxon>
        <taxon>Fungi</taxon>
        <taxon>Fungi incertae sedis</taxon>
        <taxon>Mucoromycota</taxon>
        <taxon>Mucoromycotina</taxon>
        <taxon>Mucoromycetes</taxon>
        <taxon>Mucorales</taxon>
        <taxon>Mucorineae</taxon>
        <taxon>Mucoraceae</taxon>
        <taxon>Parasitella</taxon>
    </lineage>
</organism>
<feature type="region of interest" description="Disordered" evidence="13">
    <location>
        <begin position="226"/>
        <end position="528"/>
    </location>
</feature>
<feature type="compositionally biased region" description="Acidic residues" evidence="13">
    <location>
        <begin position="31"/>
        <end position="80"/>
    </location>
</feature>
<dbReference type="EMBL" id="LN732700">
    <property type="protein sequence ID" value="CEP15881.1"/>
    <property type="molecule type" value="Genomic_DNA"/>
</dbReference>
<evidence type="ECO:0000256" key="7">
    <source>
        <dbReference type="ARBA" id="ARBA00022816"/>
    </source>
</evidence>
<proteinExistence type="inferred from homology"/>
<evidence type="ECO:0000256" key="2">
    <source>
        <dbReference type="ARBA" id="ARBA00004496"/>
    </source>
</evidence>
<keyword evidence="7" id="KW-0509">mRNA transport</keyword>
<keyword evidence="12" id="KW-0539">Nucleus</keyword>
<feature type="compositionally biased region" description="Acidic residues" evidence="13">
    <location>
        <begin position="865"/>
        <end position="879"/>
    </location>
</feature>
<evidence type="ECO:0000256" key="4">
    <source>
        <dbReference type="ARBA" id="ARBA00022448"/>
    </source>
</evidence>
<feature type="compositionally biased region" description="Polar residues" evidence="13">
    <location>
        <begin position="761"/>
        <end position="782"/>
    </location>
</feature>
<keyword evidence="10" id="KW-0866">Nonsense-mediated mRNA decay</keyword>
<dbReference type="GO" id="GO:0006417">
    <property type="term" value="P:regulation of translation"/>
    <property type="evidence" value="ECO:0007669"/>
    <property type="project" value="UniProtKB-KW"/>
</dbReference>
<evidence type="ECO:0000256" key="5">
    <source>
        <dbReference type="ARBA" id="ARBA00022490"/>
    </source>
</evidence>
<feature type="compositionally biased region" description="Acidic residues" evidence="13">
    <location>
        <begin position="14"/>
        <end position="23"/>
    </location>
</feature>
<feature type="region of interest" description="Disordered" evidence="13">
    <location>
        <begin position="189"/>
        <end position="211"/>
    </location>
</feature>
<dbReference type="AlphaFoldDB" id="A0A0B7NEP2"/>
<feature type="compositionally biased region" description="Basic and acidic residues" evidence="13">
    <location>
        <begin position="201"/>
        <end position="211"/>
    </location>
</feature>
<feature type="compositionally biased region" description="Low complexity" evidence="13">
    <location>
        <begin position="278"/>
        <end position="294"/>
    </location>
</feature>
<keyword evidence="16" id="KW-1185">Reference proteome</keyword>
<keyword evidence="4" id="KW-0813">Transport</keyword>
<dbReference type="GO" id="GO:0035145">
    <property type="term" value="C:exon-exon junction complex"/>
    <property type="evidence" value="ECO:0007669"/>
    <property type="project" value="InterPro"/>
</dbReference>
<dbReference type="InterPro" id="IPR018545">
    <property type="entry name" value="Btz_dom"/>
</dbReference>
<dbReference type="GO" id="GO:0006397">
    <property type="term" value="P:mRNA processing"/>
    <property type="evidence" value="ECO:0007669"/>
    <property type="project" value="UniProtKB-KW"/>
</dbReference>
<dbReference type="Pfam" id="PF09405">
    <property type="entry name" value="Btz"/>
    <property type="match status" value="1"/>
</dbReference>
<evidence type="ECO:0000256" key="8">
    <source>
        <dbReference type="ARBA" id="ARBA00022845"/>
    </source>
</evidence>
<evidence type="ECO:0000313" key="15">
    <source>
        <dbReference type="EMBL" id="CEP15881.1"/>
    </source>
</evidence>
<feature type="compositionally biased region" description="Basic and acidic residues" evidence="13">
    <location>
        <begin position="81"/>
        <end position="96"/>
    </location>
</feature>
<dbReference type="GO" id="GO:0005737">
    <property type="term" value="C:cytoplasm"/>
    <property type="evidence" value="ECO:0007669"/>
    <property type="project" value="UniProtKB-SubCell"/>
</dbReference>
<comment type="similarity">
    <text evidence="3">Belongs to the CASC3 family.</text>
</comment>
<keyword evidence="6" id="KW-0507">mRNA processing</keyword>
<feature type="compositionally biased region" description="Low complexity" evidence="13">
    <location>
        <begin position="485"/>
        <end position="496"/>
    </location>
</feature>
<feature type="compositionally biased region" description="Polar residues" evidence="13">
    <location>
        <begin position="594"/>
        <end position="607"/>
    </location>
</feature>
<feature type="domain" description="Btz" evidence="14">
    <location>
        <begin position="130"/>
        <end position="241"/>
    </location>
</feature>
<dbReference type="Proteomes" id="UP000054107">
    <property type="component" value="Unassembled WGS sequence"/>
</dbReference>
<feature type="region of interest" description="Disordered" evidence="13">
    <location>
        <begin position="901"/>
        <end position="956"/>
    </location>
</feature>
<feature type="compositionally biased region" description="Pro residues" evidence="13">
    <location>
        <begin position="1045"/>
        <end position="1057"/>
    </location>
</feature>
<evidence type="ECO:0000256" key="11">
    <source>
        <dbReference type="ARBA" id="ARBA00023187"/>
    </source>
</evidence>
<protein>
    <recommendedName>
        <fullName evidence="14">Btz domain-containing protein</fullName>
    </recommendedName>
</protein>
<dbReference type="GO" id="GO:0008380">
    <property type="term" value="P:RNA splicing"/>
    <property type="evidence" value="ECO:0007669"/>
    <property type="project" value="UniProtKB-KW"/>
</dbReference>
<feature type="compositionally biased region" description="Low complexity" evidence="13">
    <location>
        <begin position="394"/>
        <end position="406"/>
    </location>
</feature>
<evidence type="ECO:0000256" key="10">
    <source>
        <dbReference type="ARBA" id="ARBA00023161"/>
    </source>
</evidence>
<feature type="compositionally biased region" description="Polar residues" evidence="13">
    <location>
        <begin position="841"/>
        <end position="864"/>
    </location>
</feature>
<feature type="compositionally biased region" description="Basic and acidic residues" evidence="13">
    <location>
        <begin position="571"/>
        <end position="591"/>
    </location>
</feature>
<keyword evidence="9" id="KW-0694">RNA-binding</keyword>
<evidence type="ECO:0000256" key="1">
    <source>
        <dbReference type="ARBA" id="ARBA00004123"/>
    </source>
</evidence>
<name>A0A0B7NEP2_9FUNG</name>
<keyword evidence="11" id="KW-0508">mRNA splicing</keyword>
<feature type="compositionally biased region" description="Polar residues" evidence="13">
    <location>
        <begin position="1140"/>
        <end position="1149"/>
    </location>
</feature>
<accession>A0A0B7NEP2</accession>
<dbReference type="OrthoDB" id="3361414at2759"/>
<evidence type="ECO:0000256" key="3">
    <source>
        <dbReference type="ARBA" id="ARBA00009548"/>
    </source>
</evidence>
<evidence type="ECO:0000256" key="13">
    <source>
        <dbReference type="SAM" id="MobiDB-lite"/>
    </source>
</evidence>
<feature type="compositionally biased region" description="Basic and acidic residues" evidence="13">
    <location>
        <begin position="226"/>
        <end position="238"/>
    </location>
</feature>
<feature type="region of interest" description="Disordered" evidence="13">
    <location>
        <begin position="1"/>
        <end position="112"/>
    </location>
</feature>
<feature type="region of interest" description="Disordered" evidence="13">
    <location>
        <begin position="546"/>
        <end position="675"/>
    </location>
</feature>
<gene>
    <name evidence="15" type="primary">PARPA_10126.1 scaffold 39588</name>
</gene>
<evidence type="ECO:0000256" key="9">
    <source>
        <dbReference type="ARBA" id="ARBA00022884"/>
    </source>
</evidence>
<dbReference type="GO" id="GO:0051028">
    <property type="term" value="P:mRNA transport"/>
    <property type="evidence" value="ECO:0007669"/>
    <property type="project" value="UniProtKB-KW"/>
</dbReference>
<evidence type="ECO:0000259" key="14">
    <source>
        <dbReference type="Pfam" id="PF09405"/>
    </source>
</evidence>
<sequence length="1169" mass="128955">MSHVLHRRRGHDSEYDEEEEDEGSIITEITTDFEDDDDEEDEDEDDEDFTTDDESEQSESEQEAEKEPEEDSDQKSDEEDSKAGTDEKATIIKEEEQQNEIQDNDTLTAALDETDQQPAITEISYQELRPQQQQEKEKTIHELREYRRKLAEDPSFVPYVGQFWGHDDRYREDSLAETRESALHFSTASTAGAAAAAAKKSSYDRNLDPLMYKKWDHSGYEELLRMDEEDERRKREMLESGQSPEQHNNRPRHNNHGYHNFNNGGRGNGSRSGRGRNNRTGGSSFQQQQQQQQQNRHGSFQKRAHEGWPQLSASAASPGNTVDQSLSDSPEKSRVNAWGSVDRAKEIEPIVSGETTAAAAAVEGWGPPLTITSPDGWGPHPSTATSKKADAQKNTNNSNDTSWDNNVQKEESSTTENTSEGWGPKSESSTTDIWKAPTPDKSAAAAATESSHGWGAKVSTPLNNDGWGKPPTFSNNDGWGKPPKNNVSSSSSSSNSWKPVPGQESVANDKADQEQVNTTQDIAAADGWGVVQEKVPAKDSLAATADDWKTSAASQWNTGIKHSSSSDDDDAEKKGPSRSLRKQEIPAEERASLSWASVNNNNATSLDVKNHDRSGSSRRRQLAAKPTRSSSYGKQQTSSRTDQATNTWTTPAPVPEIPEQSGWGTVESVAEPSGWGTVESTVNETAKHSGWTEARNKDKESSKCCVSATKSSQGAEVFIAAAAAAEAAESSRGVRPALNETNLNMSWKAATSAAAEEAPKSDQSSSSNHWNESAASFDQSHSFAHEDKGGWANNKHIGRSSTDWKADEEWISNKAHDGPQQQQQQKRGRGYFSTRIGSHVPESTVTPEESNTPETSAWGNFQSTGDDDSDVEIILEAEEEHGWVKDEQVLGMTAPSQYYQASYSPRTASKQPSYLRHNSGSSSPRPDQRANGNSSNGNYKPPPRNFDDSWRQQRDEAETYHHPMYYPAPHHSAPSPMNGNITYMSMIPAGNGNAVYAVPFPMGSSPSGGNSGGGVRSLSPLQLAESSSTSPPPNLQQHQQQFYTPSPPPPPNMHPLPPGYEANGMVYYGMNPSAMYPPPQPYYYYAPPMIPTAGEPYTDDHLVVGHSSMSPPNQHNPYYPGMEDDDGWGPTPETVETEEQWTSRSPQNDYQHRKQPMSHYHYPQQNHHY</sequence>
<feature type="compositionally biased region" description="Low complexity" evidence="13">
    <location>
        <begin position="189"/>
        <end position="200"/>
    </location>
</feature>
<feature type="compositionally biased region" description="Polar residues" evidence="13">
    <location>
        <begin position="1024"/>
        <end position="1044"/>
    </location>
</feature>
<evidence type="ECO:0000256" key="6">
    <source>
        <dbReference type="ARBA" id="ARBA00022664"/>
    </source>
</evidence>
<dbReference type="GO" id="GO:0000184">
    <property type="term" value="P:nuclear-transcribed mRNA catabolic process, nonsense-mediated decay"/>
    <property type="evidence" value="ECO:0007669"/>
    <property type="project" value="UniProtKB-KW"/>
</dbReference>
<feature type="compositionally biased region" description="Basic residues" evidence="13">
    <location>
        <begin position="1"/>
        <end position="10"/>
    </location>
</feature>
<feature type="compositionally biased region" description="Polar residues" evidence="13">
    <location>
        <begin position="901"/>
        <end position="938"/>
    </location>
</feature>
<evidence type="ECO:0000256" key="12">
    <source>
        <dbReference type="ARBA" id="ARBA00023242"/>
    </source>
</evidence>
<feature type="region of interest" description="Disordered" evidence="13">
    <location>
        <begin position="1006"/>
        <end position="1057"/>
    </location>
</feature>